<reference evidence="1 2" key="1">
    <citation type="submission" date="2019-09" db="EMBL/GenBank/DDBJ databases">
        <authorList>
            <person name="Chandra G."/>
            <person name="Truman W A."/>
        </authorList>
    </citation>
    <scope>NUCLEOTIDE SEQUENCE [LARGE SCALE GENOMIC DNA]</scope>
    <source>
        <strain evidence="1">PS943</strain>
    </source>
</reference>
<dbReference type="Proteomes" id="UP000325645">
    <property type="component" value="Unassembled WGS sequence"/>
</dbReference>
<dbReference type="RefSeq" id="WP_150655698.1">
    <property type="nucleotide sequence ID" value="NZ_CABVJH010000002.1"/>
</dbReference>
<accession>A0A5E7W3A2</accession>
<gene>
    <name evidence="1" type="ORF">PS943_01325</name>
</gene>
<evidence type="ECO:0000313" key="2">
    <source>
        <dbReference type="Proteomes" id="UP000325645"/>
    </source>
</evidence>
<proteinExistence type="predicted"/>
<name>A0A5E7W3A2_PSEFL</name>
<dbReference type="EMBL" id="CABVJH010000002">
    <property type="protein sequence ID" value="VVQ29462.1"/>
    <property type="molecule type" value="Genomic_DNA"/>
</dbReference>
<organism evidence="1 2">
    <name type="scientific">Pseudomonas fluorescens</name>
    <dbReference type="NCBI Taxonomy" id="294"/>
    <lineage>
        <taxon>Bacteria</taxon>
        <taxon>Pseudomonadati</taxon>
        <taxon>Pseudomonadota</taxon>
        <taxon>Gammaproteobacteria</taxon>
        <taxon>Pseudomonadales</taxon>
        <taxon>Pseudomonadaceae</taxon>
        <taxon>Pseudomonas</taxon>
    </lineage>
</organism>
<evidence type="ECO:0000313" key="1">
    <source>
        <dbReference type="EMBL" id="VVQ29462.1"/>
    </source>
</evidence>
<dbReference type="AlphaFoldDB" id="A0A5E7W3A2"/>
<sequence length="79" mass="8930">MSCLICDEPALSIDADDDFLERTCLKCGHYRITGAALVLMKVHGWRFDVDLTRKWIAEHQDFGAIPTIDSHEAARLIDV</sequence>
<protein>
    <submittedName>
        <fullName evidence="1">Uncharacterized protein</fullName>
    </submittedName>
</protein>